<evidence type="ECO:0000256" key="14">
    <source>
        <dbReference type="ARBA" id="ARBA00026081"/>
    </source>
</evidence>
<dbReference type="PANTHER" id="PTHR45772:SF10">
    <property type="entry name" value="LIPOPOLYSACCHARIDE EXPORT SYSTEM ATP-BINDING PROTEIN LPTB"/>
    <property type="match status" value="1"/>
</dbReference>
<comment type="caution">
    <text evidence="17">The sequence shown here is derived from an EMBL/GenBank/DDBJ whole genome shotgun (WGS) entry which is preliminary data.</text>
</comment>
<keyword evidence="18" id="KW-1185">Reference proteome</keyword>
<dbReference type="InterPro" id="IPR032823">
    <property type="entry name" value="BCA_ABC_TP_C"/>
</dbReference>
<dbReference type="Pfam" id="PF00005">
    <property type="entry name" value="ABC_tran"/>
    <property type="match status" value="1"/>
</dbReference>
<dbReference type="SUPFAM" id="SSF52540">
    <property type="entry name" value="P-loop containing nucleoside triphosphate hydrolases"/>
    <property type="match status" value="1"/>
</dbReference>
<dbReference type="InterPro" id="IPR027417">
    <property type="entry name" value="P-loop_NTPase"/>
</dbReference>
<feature type="compositionally biased region" description="Basic and acidic residues" evidence="15">
    <location>
        <begin position="1"/>
        <end position="16"/>
    </location>
</feature>
<dbReference type="GO" id="GO:0016887">
    <property type="term" value="F:ATP hydrolysis activity"/>
    <property type="evidence" value="ECO:0007669"/>
    <property type="project" value="InterPro"/>
</dbReference>
<keyword evidence="8" id="KW-0997">Cell inner membrane</keyword>
<protein>
    <recommendedName>
        <fullName evidence="4">Lipopolysaccharide export system ATP-binding protein LptB</fullName>
    </recommendedName>
</protein>
<evidence type="ECO:0000256" key="7">
    <source>
        <dbReference type="ARBA" id="ARBA00022490"/>
    </source>
</evidence>
<evidence type="ECO:0000256" key="11">
    <source>
        <dbReference type="ARBA" id="ARBA00022967"/>
    </source>
</evidence>
<feature type="region of interest" description="Disordered" evidence="15">
    <location>
        <begin position="1"/>
        <end position="26"/>
    </location>
</feature>
<evidence type="ECO:0000256" key="2">
    <source>
        <dbReference type="ARBA" id="ARBA00004515"/>
    </source>
</evidence>
<dbReference type="AlphaFoldDB" id="A0A7W9C5C7"/>
<accession>A0A7W9C5C7</accession>
<keyword evidence="11" id="KW-1278">Translocase</keyword>
<feature type="domain" description="ABC transporter" evidence="16">
    <location>
        <begin position="30"/>
        <end position="261"/>
    </location>
</feature>
<dbReference type="InterPro" id="IPR017871">
    <property type="entry name" value="ABC_transporter-like_CS"/>
</dbReference>
<keyword evidence="7" id="KW-0963">Cytoplasm</keyword>
<comment type="similarity">
    <text evidence="3">Belongs to the ABC transporter superfamily. Outer membrane lipopolysaccharide export (TC 1.B.42) family.</text>
</comment>
<proteinExistence type="inferred from homology"/>
<keyword evidence="5" id="KW-0813">Transport</keyword>
<dbReference type="FunFam" id="3.40.50.300:FF:000151">
    <property type="entry name" value="Lipopolysaccharide ABC transporter ATP-binding protein"/>
    <property type="match status" value="1"/>
</dbReference>
<evidence type="ECO:0000256" key="1">
    <source>
        <dbReference type="ARBA" id="ARBA00004496"/>
    </source>
</evidence>
<dbReference type="PANTHER" id="PTHR45772">
    <property type="entry name" value="CONSERVED COMPONENT OF ABC TRANSPORTER FOR NATURAL AMINO ACIDS-RELATED"/>
    <property type="match status" value="1"/>
</dbReference>
<dbReference type="GO" id="GO:0043190">
    <property type="term" value="C:ATP-binding cassette (ABC) transporter complex"/>
    <property type="evidence" value="ECO:0007669"/>
    <property type="project" value="InterPro"/>
</dbReference>
<evidence type="ECO:0000256" key="6">
    <source>
        <dbReference type="ARBA" id="ARBA00022475"/>
    </source>
</evidence>
<dbReference type="Pfam" id="PF12399">
    <property type="entry name" value="BCA_ABC_TP_C"/>
    <property type="match status" value="1"/>
</dbReference>
<comment type="subcellular location">
    <subcellularLocation>
        <location evidence="2">Cell inner membrane</location>
        <topology evidence="2">Peripheral membrane protein</topology>
        <orientation evidence="2">Cytoplasmic side</orientation>
    </subcellularLocation>
    <subcellularLocation>
        <location evidence="1">Cytoplasm</location>
    </subcellularLocation>
</comment>
<evidence type="ECO:0000256" key="10">
    <source>
        <dbReference type="ARBA" id="ARBA00022840"/>
    </source>
</evidence>
<dbReference type="InterPro" id="IPR051120">
    <property type="entry name" value="ABC_AA/LPS_Transport"/>
</dbReference>
<dbReference type="Proteomes" id="UP000527324">
    <property type="component" value="Unassembled WGS sequence"/>
</dbReference>
<sequence length="264" mass="28738">MARKELSALNLDDRPAPEPTPAAARAEKGLRVRNIARAFGARQVVRDVSLTVQRGEVAGLLGPNGAGKTTCFYMITGLIPPDSGSIWLDGEDITGQPMYQRSRMGLGYLAQEASIFRGMTVEQNIKAVAELNYPRDRVEAETERLLGELHIDHLRHAPATALSGGERRRVEIARALAGRPSFILLDEPFAGIDPLAIADIRSVIRYLAGQGIGVLITDHNVRETLDITDRVSIISGGAVLFEGTADEAVNDPEVRRVYLGENYI</sequence>
<dbReference type="CDD" id="cd03218">
    <property type="entry name" value="ABC_YhbG"/>
    <property type="match status" value="1"/>
</dbReference>
<evidence type="ECO:0000256" key="15">
    <source>
        <dbReference type="SAM" id="MobiDB-lite"/>
    </source>
</evidence>
<dbReference type="GO" id="GO:0005524">
    <property type="term" value="F:ATP binding"/>
    <property type="evidence" value="ECO:0007669"/>
    <property type="project" value="UniProtKB-KW"/>
</dbReference>
<evidence type="ECO:0000256" key="3">
    <source>
        <dbReference type="ARBA" id="ARBA00010865"/>
    </source>
</evidence>
<gene>
    <name evidence="17" type="ORF">GGQ93_000623</name>
</gene>
<evidence type="ECO:0000256" key="13">
    <source>
        <dbReference type="ARBA" id="ARBA00024818"/>
    </source>
</evidence>
<comment type="function">
    <text evidence="13">Part of the ABC transporter complex LptBFG involved in the translocation of lipopolysaccharide (LPS) from the inner membrane to the outer membrane. Probably responsible for energy coupling to the transport system.</text>
</comment>
<keyword evidence="9" id="KW-0547">Nucleotide-binding</keyword>
<comment type="subunit">
    <text evidence="14">Component of the lipopolysaccharide transport and assembly complex. The LptBFG transporter is composed of two ATP-binding proteins (LptB) and two transmembrane proteins (LptF and LptG).</text>
</comment>
<keyword evidence="17" id="KW-0378">Hydrolase</keyword>
<dbReference type="SMART" id="SM00382">
    <property type="entry name" value="AAA"/>
    <property type="match status" value="1"/>
</dbReference>
<evidence type="ECO:0000313" key="18">
    <source>
        <dbReference type="Proteomes" id="UP000527324"/>
    </source>
</evidence>
<evidence type="ECO:0000256" key="8">
    <source>
        <dbReference type="ARBA" id="ARBA00022519"/>
    </source>
</evidence>
<evidence type="ECO:0000313" key="17">
    <source>
        <dbReference type="EMBL" id="MBB5738932.1"/>
    </source>
</evidence>
<evidence type="ECO:0000256" key="5">
    <source>
        <dbReference type="ARBA" id="ARBA00022448"/>
    </source>
</evidence>
<evidence type="ECO:0000256" key="4">
    <source>
        <dbReference type="ARBA" id="ARBA00017803"/>
    </source>
</evidence>
<organism evidence="17 18">
    <name type="scientific">Brevundimonas aurantiaca</name>
    <dbReference type="NCBI Taxonomy" id="74316"/>
    <lineage>
        <taxon>Bacteria</taxon>
        <taxon>Pseudomonadati</taxon>
        <taxon>Pseudomonadota</taxon>
        <taxon>Alphaproteobacteria</taxon>
        <taxon>Caulobacterales</taxon>
        <taxon>Caulobacteraceae</taxon>
        <taxon>Brevundimonas</taxon>
    </lineage>
</organism>
<reference evidence="17 18" key="1">
    <citation type="submission" date="2020-08" db="EMBL/GenBank/DDBJ databases">
        <title>Genomic Encyclopedia of Type Strains, Phase IV (KMG-IV): sequencing the most valuable type-strain genomes for metagenomic binning, comparative biology and taxonomic classification.</title>
        <authorList>
            <person name="Goeker M."/>
        </authorList>
    </citation>
    <scope>NUCLEOTIDE SEQUENCE [LARGE SCALE GENOMIC DNA]</scope>
    <source>
        <strain evidence="17 18">DSM 4731</strain>
    </source>
</reference>
<keyword evidence="10 17" id="KW-0067">ATP-binding</keyword>
<dbReference type="PROSITE" id="PS50893">
    <property type="entry name" value="ABC_TRANSPORTER_2"/>
    <property type="match status" value="1"/>
</dbReference>
<dbReference type="RefSeq" id="WP_183215092.1">
    <property type="nucleotide sequence ID" value="NZ_CAJFZW010000008.1"/>
</dbReference>
<dbReference type="GO" id="GO:0055085">
    <property type="term" value="P:transmembrane transport"/>
    <property type="evidence" value="ECO:0007669"/>
    <property type="project" value="InterPro"/>
</dbReference>
<keyword evidence="6" id="KW-1003">Cell membrane</keyword>
<dbReference type="PROSITE" id="PS00211">
    <property type="entry name" value="ABC_TRANSPORTER_1"/>
    <property type="match status" value="1"/>
</dbReference>
<dbReference type="GO" id="GO:0005737">
    <property type="term" value="C:cytoplasm"/>
    <property type="evidence" value="ECO:0007669"/>
    <property type="project" value="UniProtKB-SubCell"/>
</dbReference>
<dbReference type="InterPro" id="IPR030921">
    <property type="entry name" value="LPS_export_LptB"/>
</dbReference>
<keyword evidence="12" id="KW-0472">Membrane</keyword>
<evidence type="ECO:0000256" key="12">
    <source>
        <dbReference type="ARBA" id="ARBA00023136"/>
    </source>
</evidence>
<dbReference type="InterPro" id="IPR003593">
    <property type="entry name" value="AAA+_ATPase"/>
</dbReference>
<dbReference type="EMBL" id="JACHOQ010000001">
    <property type="protein sequence ID" value="MBB5738932.1"/>
    <property type="molecule type" value="Genomic_DNA"/>
</dbReference>
<dbReference type="InterPro" id="IPR003439">
    <property type="entry name" value="ABC_transporter-like_ATP-bd"/>
</dbReference>
<name>A0A7W9C5C7_9CAUL</name>
<dbReference type="NCBIfam" id="TIGR04406">
    <property type="entry name" value="LPS_export_lptB"/>
    <property type="match status" value="1"/>
</dbReference>
<evidence type="ECO:0000256" key="9">
    <source>
        <dbReference type="ARBA" id="ARBA00022741"/>
    </source>
</evidence>
<dbReference type="Gene3D" id="3.40.50.300">
    <property type="entry name" value="P-loop containing nucleotide triphosphate hydrolases"/>
    <property type="match status" value="1"/>
</dbReference>
<evidence type="ECO:0000259" key="16">
    <source>
        <dbReference type="PROSITE" id="PS50893"/>
    </source>
</evidence>